<reference evidence="7" key="1">
    <citation type="submission" date="2025-08" db="UniProtKB">
        <authorList>
            <consortium name="RefSeq"/>
        </authorList>
    </citation>
    <scope>IDENTIFICATION</scope>
</reference>
<dbReference type="InterPro" id="IPR004130">
    <property type="entry name" value="Gpn"/>
</dbReference>
<dbReference type="AlphaFoldDB" id="A0A6P6RWZ1"/>
<dbReference type="PANTHER" id="PTHR21231">
    <property type="entry name" value="XPA-BINDING PROTEIN 1-RELATED"/>
    <property type="match status" value="1"/>
</dbReference>
<dbReference type="OrthoDB" id="243313at2759"/>
<keyword evidence="6" id="KW-1185">Reference proteome</keyword>
<sequence>MAAEAVRKTPIPYPAVESVEEGPETQEGWQAFWGSLSAGIFVLEGSSFVCAGLAFRERATPAHPAPLLRGTGAAQRAACLFQPSSAPRTLRSGLRSQEISPKWKPWCSGRQLQRPQSRGAASTAAAAATAAAATAAATTAAPCRAAGGPPPSVRSCDGTFTGGTERPEPLLSLRGLSSPAALGSLRAAVAVPTDGKSAEADGAEVFCPSTSSATKAVESAACGGTMKSAACGDTTESAACGDTMKSAACGDTMKSAACGGTTESAACGDTTKSNACGDTTKSNACGDTTKSNACGDTTKSNACGDTTESAACGDTLKSTACGGTMKSTACGDTTESAACGDTTESTACGGTTKSNACGDTTKSTACGDTTKSNACGDTTESAACGDTTKSTACGDTTESAACGDTTESASCGDTMKSAACGDTTESAACGDNTESAACGDTLKSTACGGTTKSNACGGTMKSTACGDTTKSNACGDTTKSNACSIDSAGENLGEQGPPAQAFTGSPPSAACIPREIPTEDCMPSRTEGSALHAKQQSGSDLPSEAPELRSDMQSERSSGAKTESSDTEAAADVTRRHGPLVLIVTGMAGSGKSTLVKAMDTQLRSEGKRVYIVNLDPAVSLLPFSPNVDIRDSVEYKRVMQHYKLGPNGAIMTALNLFATKFGSLLHLLQQRSSSTDVVLIDTPGQIEVFTWSASGALMTEALATTFPTALVYAVDACRSKSPNTLLSNMVHACSVLYRHKLPFLAAFTKVDAEDPALPLQWMMDYDAFQEALLADDRYMGSLGRSTALALCGFYETIETICVSSVTLQGMDQLWSRLARLRREYQESFIPYLLKQRETVQQRKLERQQQQMARFNADSSSGGSTNRKESAAATAASHEVTAEAEGASAKRNAEKD</sequence>
<evidence type="ECO:0000313" key="7">
    <source>
        <dbReference type="RefSeq" id="XP_026192024.1"/>
    </source>
</evidence>
<dbReference type="Pfam" id="PF03029">
    <property type="entry name" value="ATP_bind_1"/>
    <property type="match status" value="1"/>
</dbReference>
<dbReference type="Proteomes" id="UP000515125">
    <property type="component" value="Unplaced"/>
</dbReference>
<dbReference type="GO" id="GO:0005525">
    <property type="term" value="F:GTP binding"/>
    <property type="evidence" value="ECO:0007669"/>
    <property type="project" value="UniProtKB-KW"/>
</dbReference>
<dbReference type="GO" id="GO:0003924">
    <property type="term" value="F:GTPase activity"/>
    <property type="evidence" value="ECO:0007669"/>
    <property type="project" value="InterPro"/>
</dbReference>
<protein>
    <submittedName>
        <fullName evidence="7">Uncharacterized protein LOC34617702</fullName>
    </submittedName>
</protein>
<proteinExistence type="inferred from homology"/>
<evidence type="ECO:0000256" key="4">
    <source>
        <dbReference type="ARBA" id="ARBA00023134"/>
    </source>
</evidence>
<feature type="region of interest" description="Disordered" evidence="5">
    <location>
        <begin position="488"/>
        <end position="572"/>
    </location>
</feature>
<keyword evidence="2" id="KW-0547">Nucleotide-binding</keyword>
<evidence type="ECO:0000313" key="6">
    <source>
        <dbReference type="Proteomes" id="UP000515125"/>
    </source>
</evidence>
<keyword evidence="3" id="KW-0378">Hydrolase</keyword>
<dbReference type="InterPro" id="IPR027417">
    <property type="entry name" value="P-loop_NTPase"/>
</dbReference>
<dbReference type="SUPFAM" id="SSF52540">
    <property type="entry name" value="P-loop containing nucleoside triphosphate hydrolases"/>
    <property type="match status" value="1"/>
</dbReference>
<dbReference type="RefSeq" id="XP_026192024.1">
    <property type="nucleotide sequence ID" value="XM_026336239.1"/>
</dbReference>
<dbReference type="PANTHER" id="PTHR21231:SF8">
    <property type="entry name" value="GPN-LOOP GTPASE 1"/>
    <property type="match status" value="1"/>
</dbReference>
<feature type="region of interest" description="Disordered" evidence="5">
    <location>
        <begin position="142"/>
        <end position="169"/>
    </location>
</feature>
<evidence type="ECO:0000256" key="2">
    <source>
        <dbReference type="ARBA" id="ARBA00022741"/>
    </source>
</evidence>
<evidence type="ECO:0000256" key="3">
    <source>
        <dbReference type="ARBA" id="ARBA00022801"/>
    </source>
</evidence>
<evidence type="ECO:0000256" key="1">
    <source>
        <dbReference type="ARBA" id="ARBA00005290"/>
    </source>
</evidence>
<organism evidence="6 7">
    <name type="scientific">Cyclospora cayetanensis</name>
    <dbReference type="NCBI Taxonomy" id="88456"/>
    <lineage>
        <taxon>Eukaryota</taxon>
        <taxon>Sar</taxon>
        <taxon>Alveolata</taxon>
        <taxon>Apicomplexa</taxon>
        <taxon>Conoidasida</taxon>
        <taxon>Coccidia</taxon>
        <taxon>Eucoccidiorida</taxon>
        <taxon>Eimeriorina</taxon>
        <taxon>Eimeriidae</taxon>
        <taxon>Cyclospora</taxon>
    </lineage>
</organism>
<dbReference type="CDD" id="cd17870">
    <property type="entry name" value="GPN1"/>
    <property type="match status" value="1"/>
</dbReference>
<accession>A0A6P6RWZ1</accession>
<gene>
    <name evidence="7" type="primary">LOC34617702</name>
</gene>
<evidence type="ECO:0000256" key="5">
    <source>
        <dbReference type="SAM" id="MobiDB-lite"/>
    </source>
</evidence>
<name>A0A6P6RWZ1_9EIME</name>
<comment type="similarity">
    <text evidence="1">Belongs to the GPN-loop GTPase family.</text>
</comment>
<dbReference type="Gene3D" id="3.40.50.300">
    <property type="entry name" value="P-loop containing nucleotide triphosphate hydrolases"/>
    <property type="match status" value="1"/>
</dbReference>
<feature type="region of interest" description="Disordered" evidence="5">
    <location>
        <begin position="844"/>
        <end position="896"/>
    </location>
</feature>
<keyword evidence="4" id="KW-0342">GTP-binding</keyword>
<dbReference type="GeneID" id="34617702"/>
<feature type="compositionally biased region" description="Low complexity" evidence="5">
    <location>
        <begin position="871"/>
        <end position="885"/>
    </location>
</feature>
<dbReference type="InterPro" id="IPR030230">
    <property type="entry name" value="Gpn1/Npa3/XAB1"/>
</dbReference>